<organism evidence="1 2">
    <name type="scientific">Acinetobacter baumannii</name>
    <dbReference type="NCBI Taxonomy" id="470"/>
    <lineage>
        <taxon>Bacteria</taxon>
        <taxon>Pseudomonadati</taxon>
        <taxon>Pseudomonadota</taxon>
        <taxon>Gammaproteobacteria</taxon>
        <taxon>Moraxellales</taxon>
        <taxon>Moraxellaceae</taxon>
        <taxon>Acinetobacter</taxon>
        <taxon>Acinetobacter calcoaceticus/baumannii complex</taxon>
    </lineage>
</organism>
<evidence type="ECO:0000313" key="2">
    <source>
        <dbReference type="Proteomes" id="UP000634608"/>
    </source>
</evidence>
<accession>A0A8I0K9B2</accession>
<gene>
    <name evidence="1" type="ORF">IAG11_22115</name>
</gene>
<dbReference type="Proteomes" id="UP000634608">
    <property type="component" value="Unassembled WGS sequence"/>
</dbReference>
<dbReference type="AlphaFoldDB" id="A0A8I0K9B2"/>
<dbReference type="InterPro" id="IPR027417">
    <property type="entry name" value="P-loop_NTPase"/>
</dbReference>
<dbReference type="SUPFAM" id="SSF52540">
    <property type="entry name" value="P-loop containing nucleoside triphosphate hydrolases"/>
    <property type="match status" value="1"/>
</dbReference>
<feature type="non-terminal residue" evidence="1">
    <location>
        <position position="1"/>
    </location>
</feature>
<dbReference type="RefSeq" id="WP_188147728.1">
    <property type="nucleotide sequence ID" value="NZ_JACSVK010000517.1"/>
</dbReference>
<protein>
    <submittedName>
        <fullName evidence="1">AAA family ATPase</fullName>
    </submittedName>
</protein>
<comment type="caution">
    <text evidence="1">The sequence shown here is derived from an EMBL/GenBank/DDBJ whole genome shotgun (WGS) entry which is preliminary data.</text>
</comment>
<proteinExistence type="predicted"/>
<dbReference type="Pfam" id="PF13604">
    <property type="entry name" value="AAA_30"/>
    <property type="match status" value="1"/>
</dbReference>
<feature type="non-terminal residue" evidence="1">
    <location>
        <position position="194"/>
    </location>
</feature>
<dbReference type="Gene3D" id="3.40.50.300">
    <property type="entry name" value="P-loop containing nucleotide triphosphate hydrolases"/>
    <property type="match status" value="1"/>
</dbReference>
<dbReference type="EMBL" id="JACSVK010000517">
    <property type="protein sequence ID" value="MBD0222528.1"/>
    <property type="molecule type" value="Genomic_DNA"/>
</dbReference>
<sequence length="194" mass="22318">RKNEIWIVDESSFVSQTNFKDILTLAKQANSRVVFLGDKLQLQSISAGKPFELVQNRGVLKTSQMHDIIRQKNQELKDVVSVVVAKNKEGKIDLSNNDKAFDLLDKQQRIHEVVVAAKGTQPALHEQHDLFQEIHEVHQKLVGDYMRLNKEARDNSLIITPFNSDRVMLNSLVRSEMKKLNELDHNDHNFEILV</sequence>
<reference evidence="1" key="1">
    <citation type="submission" date="2020-08" db="EMBL/GenBank/DDBJ databases">
        <title>Diversity of carbapenem-resistant Acinetobacter baumannii and bacteriophage-mediated spread of the Oxa23 carbapenemase.</title>
        <authorList>
            <person name="Abouelfetouh A."/>
            <person name="Mattock J."/>
            <person name="Turner D."/>
            <person name="Li E."/>
            <person name="Evans B.A."/>
        </authorList>
    </citation>
    <scope>NUCLEOTIDE SEQUENCE</scope>
    <source>
        <strain evidence="1">A86</strain>
    </source>
</reference>
<evidence type="ECO:0000313" key="1">
    <source>
        <dbReference type="EMBL" id="MBD0222528.1"/>
    </source>
</evidence>
<name>A0A8I0K9B2_ACIBA</name>